<protein>
    <submittedName>
        <fullName evidence="3">CapA family protein</fullName>
    </submittedName>
</protein>
<comment type="caution">
    <text evidence="3">The sequence shown here is derived from an EMBL/GenBank/DDBJ whole genome shotgun (WGS) entry which is preliminary data.</text>
</comment>
<evidence type="ECO:0000313" key="4">
    <source>
        <dbReference type="Proteomes" id="UP001501510"/>
    </source>
</evidence>
<organism evidence="3 4">
    <name type="scientific">Clostridium oceanicum</name>
    <dbReference type="NCBI Taxonomy" id="1543"/>
    <lineage>
        <taxon>Bacteria</taxon>
        <taxon>Bacillati</taxon>
        <taxon>Bacillota</taxon>
        <taxon>Clostridia</taxon>
        <taxon>Eubacteriales</taxon>
        <taxon>Clostridiaceae</taxon>
        <taxon>Clostridium</taxon>
    </lineage>
</organism>
<sequence length="383" mass="43434">MRFNKSPKYKRRRRIFFLVVLGILALNTFFLVKAIKNYTSSKSKKKEPITANKKLSTKKAPSKDKKSNILLSFAGDCTLGTDTSFGFQNSMPAIFQQHGNDPSYFFKNVKSIFESDDASIVNLETTFTNSNVKTPKKFNFKGDSRYAKSLTLGNIDAVNISNNHIYDYGTKGFEDTKNTLKQNKIPYFGEGNKYIKEIKGIQIGFLGYTGFDSSNSKLNSIKNDINYLKNDKKCDLVIINFHWGSEGTYHPIETQKTLAHFSIDKGADLIIGHHPHVVQGLEKYKNKIIAYSLGNFCFGGNFNPKDKDTYIFQINYSFNNKSLESQKIKIIPCKISSTNNINNYCPTPQQNGEKTRILNKVNSLSTKLPNKLSNDFINIDVKK</sequence>
<keyword evidence="4" id="KW-1185">Reference proteome</keyword>
<dbReference type="PANTHER" id="PTHR33393:SF13">
    <property type="entry name" value="PGA BIOSYNTHESIS PROTEIN CAPA"/>
    <property type="match status" value="1"/>
</dbReference>
<dbReference type="PANTHER" id="PTHR33393">
    <property type="entry name" value="POLYGLUTAMINE SYNTHESIS ACCESSORY PROTEIN RV0574C-RELATED"/>
    <property type="match status" value="1"/>
</dbReference>
<gene>
    <name evidence="3" type="ORF">GCM10008906_31070</name>
</gene>
<dbReference type="SUPFAM" id="SSF56300">
    <property type="entry name" value="Metallo-dependent phosphatases"/>
    <property type="match status" value="1"/>
</dbReference>
<reference evidence="3 4" key="1">
    <citation type="journal article" date="2019" name="Int. J. Syst. Evol. Microbiol.">
        <title>The Global Catalogue of Microorganisms (GCM) 10K type strain sequencing project: providing services to taxonomists for standard genome sequencing and annotation.</title>
        <authorList>
            <consortium name="The Broad Institute Genomics Platform"/>
            <consortium name="The Broad Institute Genome Sequencing Center for Infectious Disease"/>
            <person name="Wu L."/>
            <person name="Ma J."/>
        </authorList>
    </citation>
    <scope>NUCLEOTIDE SEQUENCE [LARGE SCALE GENOMIC DNA]</scope>
    <source>
        <strain evidence="3 4">JCM 1407</strain>
    </source>
</reference>
<evidence type="ECO:0000313" key="3">
    <source>
        <dbReference type="EMBL" id="GAA0745126.1"/>
    </source>
</evidence>
<evidence type="ECO:0000256" key="1">
    <source>
        <dbReference type="ARBA" id="ARBA00005662"/>
    </source>
</evidence>
<dbReference type="RefSeq" id="WP_343762996.1">
    <property type="nucleotide sequence ID" value="NZ_BAAACG010000013.1"/>
</dbReference>
<dbReference type="SMART" id="SM00854">
    <property type="entry name" value="PGA_cap"/>
    <property type="match status" value="1"/>
</dbReference>
<comment type="similarity">
    <text evidence="1">Belongs to the CapA family.</text>
</comment>
<dbReference type="EMBL" id="BAAACG010000013">
    <property type="protein sequence ID" value="GAA0745126.1"/>
    <property type="molecule type" value="Genomic_DNA"/>
</dbReference>
<dbReference type="Gene3D" id="3.60.21.10">
    <property type="match status" value="1"/>
</dbReference>
<dbReference type="Proteomes" id="UP001501510">
    <property type="component" value="Unassembled WGS sequence"/>
</dbReference>
<name>A0ABN1JRB0_9CLOT</name>
<dbReference type="InterPro" id="IPR019079">
    <property type="entry name" value="Capsule_synth_CapA"/>
</dbReference>
<dbReference type="InterPro" id="IPR029052">
    <property type="entry name" value="Metallo-depent_PP-like"/>
</dbReference>
<dbReference type="InterPro" id="IPR052169">
    <property type="entry name" value="CW_Biosynth-Accessory"/>
</dbReference>
<accession>A0ABN1JRB0</accession>
<proteinExistence type="inferred from homology"/>
<evidence type="ECO:0000259" key="2">
    <source>
        <dbReference type="SMART" id="SM00854"/>
    </source>
</evidence>
<feature type="domain" description="Capsule synthesis protein CapA" evidence="2">
    <location>
        <begin position="70"/>
        <end position="300"/>
    </location>
</feature>
<dbReference type="Pfam" id="PF09587">
    <property type="entry name" value="PGA_cap"/>
    <property type="match status" value="1"/>
</dbReference>
<dbReference type="CDD" id="cd07381">
    <property type="entry name" value="MPP_CapA"/>
    <property type="match status" value="1"/>
</dbReference>